<keyword evidence="1" id="KW-1133">Transmembrane helix</keyword>
<reference evidence="3" key="1">
    <citation type="journal article" date="2019" name="Int. J. Syst. Evol. Microbiol.">
        <title>The Global Catalogue of Microorganisms (GCM) 10K type strain sequencing project: providing services to taxonomists for standard genome sequencing and annotation.</title>
        <authorList>
            <consortium name="The Broad Institute Genomics Platform"/>
            <consortium name="The Broad Institute Genome Sequencing Center for Infectious Disease"/>
            <person name="Wu L."/>
            <person name="Ma J."/>
        </authorList>
    </citation>
    <scope>NUCLEOTIDE SEQUENCE [LARGE SCALE GENOMIC DNA]</scope>
    <source>
        <strain evidence="3">JCM 17388</strain>
    </source>
</reference>
<organism evidence="2 3">
    <name type="scientific">Streptosporangium oxazolinicum</name>
    <dbReference type="NCBI Taxonomy" id="909287"/>
    <lineage>
        <taxon>Bacteria</taxon>
        <taxon>Bacillati</taxon>
        <taxon>Actinomycetota</taxon>
        <taxon>Actinomycetes</taxon>
        <taxon>Streptosporangiales</taxon>
        <taxon>Streptosporangiaceae</taxon>
        <taxon>Streptosporangium</taxon>
    </lineage>
</organism>
<keyword evidence="1" id="KW-0472">Membrane</keyword>
<keyword evidence="3" id="KW-1185">Reference proteome</keyword>
<protein>
    <submittedName>
        <fullName evidence="2">Uncharacterized protein</fullName>
    </submittedName>
</protein>
<dbReference type="RefSeq" id="WP_344920257.1">
    <property type="nucleotide sequence ID" value="NZ_BAABAQ010000009.1"/>
</dbReference>
<proteinExistence type="predicted"/>
<accession>A0ABP8B4U5</accession>
<name>A0ABP8B4U5_9ACTN</name>
<keyword evidence="1" id="KW-0812">Transmembrane</keyword>
<dbReference type="EMBL" id="BAABAQ010000009">
    <property type="protein sequence ID" value="GAA4198085.1"/>
    <property type="molecule type" value="Genomic_DNA"/>
</dbReference>
<gene>
    <name evidence="2" type="ORF">GCM10022252_47940</name>
</gene>
<feature type="transmembrane region" description="Helical" evidence="1">
    <location>
        <begin position="6"/>
        <end position="28"/>
    </location>
</feature>
<sequence length="73" mass="8514">MKTLEALATVPEGVLFIGIVCVLVGWWLRFRTNVYREDSRTRRLELSIRETKSEHREAVIRACLETPSNRLVQ</sequence>
<evidence type="ECO:0000313" key="2">
    <source>
        <dbReference type="EMBL" id="GAA4198085.1"/>
    </source>
</evidence>
<comment type="caution">
    <text evidence="2">The sequence shown here is derived from an EMBL/GenBank/DDBJ whole genome shotgun (WGS) entry which is preliminary data.</text>
</comment>
<evidence type="ECO:0000256" key="1">
    <source>
        <dbReference type="SAM" id="Phobius"/>
    </source>
</evidence>
<evidence type="ECO:0000313" key="3">
    <source>
        <dbReference type="Proteomes" id="UP001501251"/>
    </source>
</evidence>
<dbReference type="Proteomes" id="UP001501251">
    <property type="component" value="Unassembled WGS sequence"/>
</dbReference>